<feature type="signal peptide" evidence="1">
    <location>
        <begin position="1"/>
        <end position="22"/>
    </location>
</feature>
<accession>A0A1I7SMT6</accession>
<dbReference type="Proteomes" id="UP000095284">
    <property type="component" value="Unplaced"/>
</dbReference>
<protein>
    <submittedName>
        <fullName evidence="3">Secreted protein</fullName>
    </submittedName>
</protein>
<evidence type="ECO:0000313" key="2">
    <source>
        <dbReference type="Proteomes" id="UP000095284"/>
    </source>
</evidence>
<proteinExistence type="predicted"/>
<dbReference type="AlphaFoldDB" id="A0A1I7SMT6"/>
<organism evidence="2 3">
    <name type="scientific">Bursaphelenchus xylophilus</name>
    <name type="common">Pinewood nematode worm</name>
    <name type="synonym">Aphelenchoides xylophilus</name>
    <dbReference type="NCBI Taxonomy" id="6326"/>
    <lineage>
        <taxon>Eukaryota</taxon>
        <taxon>Metazoa</taxon>
        <taxon>Ecdysozoa</taxon>
        <taxon>Nematoda</taxon>
        <taxon>Chromadorea</taxon>
        <taxon>Rhabditida</taxon>
        <taxon>Tylenchina</taxon>
        <taxon>Tylenchomorpha</taxon>
        <taxon>Aphelenchoidea</taxon>
        <taxon>Aphelenchoididae</taxon>
        <taxon>Bursaphelenchus</taxon>
    </lineage>
</organism>
<name>A0A1I7SMT6_BURXY</name>
<feature type="chain" id="PRO_5009306377" evidence="1">
    <location>
        <begin position="23"/>
        <end position="102"/>
    </location>
</feature>
<evidence type="ECO:0000313" key="3">
    <source>
        <dbReference type="WBParaSite" id="BXY_1437200.1"/>
    </source>
</evidence>
<sequence>MRNKTLFLGLLSTFFWIQDVQADRADQGLFFPCSLNRRIWDCIGKKTEIPSVDLFKEIASSDSDITHLTSIQSNNRKLLKPVNFYGAYLNKARALLIVTTLF</sequence>
<keyword evidence="1" id="KW-0732">Signal</keyword>
<reference evidence="3" key="1">
    <citation type="submission" date="2016-11" db="UniProtKB">
        <authorList>
            <consortium name="WormBaseParasite"/>
        </authorList>
    </citation>
    <scope>IDENTIFICATION</scope>
</reference>
<dbReference type="WBParaSite" id="BXY_1437200.1">
    <property type="protein sequence ID" value="BXY_1437200.1"/>
    <property type="gene ID" value="BXY_1437200"/>
</dbReference>
<evidence type="ECO:0000256" key="1">
    <source>
        <dbReference type="SAM" id="SignalP"/>
    </source>
</evidence>